<dbReference type="GO" id="GO:0046521">
    <property type="term" value="P:sphingoid catabolic process"/>
    <property type="evidence" value="ECO:0007669"/>
    <property type="project" value="TreeGrafter"/>
</dbReference>
<dbReference type="AlphaFoldDB" id="A0A058Z7Z8"/>
<accession>A0A058Z7Z8</accession>
<evidence type="ECO:0000256" key="1">
    <source>
        <dbReference type="SAM" id="Phobius"/>
    </source>
</evidence>
<dbReference type="RefSeq" id="XP_009495624.1">
    <property type="nucleotide sequence ID" value="XM_009497349.1"/>
</dbReference>
<keyword evidence="1" id="KW-1133">Transmembrane helix</keyword>
<dbReference type="OMA" id="IQFIGHY"/>
<reference evidence="2" key="1">
    <citation type="submission" date="2013-04" db="EMBL/GenBank/DDBJ databases">
        <title>The Genome Sequence of Fonticula alba ATCC 38817.</title>
        <authorList>
            <consortium name="The Broad Institute Genomics Platform"/>
            <person name="Russ C."/>
            <person name="Cuomo C."/>
            <person name="Burger G."/>
            <person name="Gray M.W."/>
            <person name="Holland P.W.H."/>
            <person name="King N."/>
            <person name="Lang F.B.F."/>
            <person name="Roger A.J."/>
            <person name="Ruiz-Trillo I."/>
            <person name="Brown M."/>
            <person name="Walker B."/>
            <person name="Young S."/>
            <person name="Zeng Q."/>
            <person name="Gargeya S."/>
            <person name="Fitzgerald M."/>
            <person name="Haas B."/>
            <person name="Abouelleil A."/>
            <person name="Allen A.W."/>
            <person name="Alvarado L."/>
            <person name="Arachchi H.M."/>
            <person name="Berlin A.M."/>
            <person name="Chapman S.B."/>
            <person name="Gainer-Dewar J."/>
            <person name="Goldberg J."/>
            <person name="Griggs A."/>
            <person name="Gujja S."/>
            <person name="Hansen M."/>
            <person name="Howarth C."/>
            <person name="Imamovic A."/>
            <person name="Ireland A."/>
            <person name="Larimer J."/>
            <person name="McCowan C."/>
            <person name="Murphy C."/>
            <person name="Pearson M."/>
            <person name="Poon T.W."/>
            <person name="Priest M."/>
            <person name="Roberts A."/>
            <person name="Saif S."/>
            <person name="Shea T."/>
            <person name="Sisk P."/>
            <person name="Sykes S."/>
            <person name="Wortman J."/>
            <person name="Nusbaum C."/>
            <person name="Birren B."/>
        </authorList>
    </citation>
    <scope>NUCLEOTIDE SEQUENCE [LARGE SCALE GENOMIC DNA]</scope>
    <source>
        <strain evidence="2">ATCC 38817</strain>
    </source>
</reference>
<keyword evidence="1" id="KW-0472">Membrane</keyword>
<dbReference type="Proteomes" id="UP000030693">
    <property type="component" value="Unassembled WGS sequence"/>
</dbReference>
<organism evidence="2">
    <name type="scientific">Fonticula alba</name>
    <name type="common">Slime mold</name>
    <dbReference type="NCBI Taxonomy" id="691883"/>
    <lineage>
        <taxon>Eukaryota</taxon>
        <taxon>Rotosphaerida</taxon>
        <taxon>Fonticulaceae</taxon>
        <taxon>Fonticula</taxon>
    </lineage>
</organism>
<feature type="transmembrane region" description="Helical" evidence="1">
    <location>
        <begin position="71"/>
        <end position="90"/>
    </location>
</feature>
<dbReference type="EMBL" id="KB932205">
    <property type="protein sequence ID" value="KCV70018.1"/>
    <property type="molecule type" value="Genomic_DNA"/>
</dbReference>
<dbReference type="GO" id="GO:0016020">
    <property type="term" value="C:membrane"/>
    <property type="evidence" value="ECO:0007669"/>
    <property type="project" value="GOC"/>
</dbReference>
<protein>
    <recommendedName>
        <fullName evidence="4">Endoplasmic reticulum protein</fullName>
    </recommendedName>
</protein>
<evidence type="ECO:0008006" key="4">
    <source>
        <dbReference type="Google" id="ProtNLM"/>
    </source>
</evidence>
<dbReference type="PANTHER" id="PTHR28026:SF9">
    <property type="entry name" value="2-HYDROXY-PALMITIC ACID DIOXYGENASE MPO1"/>
    <property type="match status" value="1"/>
</dbReference>
<name>A0A058Z7Z8_FONAL</name>
<proteinExistence type="predicted"/>
<dbReference type="GeneID" id="20528210"/>
<keyword evidence="3" id="KW-1185">Reference proteome</keyword>
<sequence>MSSPKGKTAATAATKPSIFNFKEQVARYGEYHSNRVNQIIHMIFVPVILWTAFVWLTAVGPFATLPKVSPWAQPTAAVIAGTLFNLYYIALEPMTGLLYIPQMCLLLYSAYVFAHSPSVAHPHWVAFGVHVVSWIAQFWGHGKHEGRKPALLDNLFQSLVMAPLFVFLETLFLVGYRPQLHRLVRNESGKRRAAWLRSLKKAH</sequence>
<feature type="transmembrane region" description="Helical" evidence="1">
    <location>
        <begin position="97"/>
        <end position="114"/>
    </location>
</feature>
<feature type="transmembrane region" description="Helical" evidence="1">
    <location>
        <begin position="39"/>
        <end position="59"/>
    </location>
</feature>
<dbReference type="GO" id="GO:0005783">
    <property type="term" value="C:endoplasmic reticulum"/>
    <property type="evidence" value="ECO:0007669"/>
    <property type="project" value="TreeGrafter"/>
</dbReference>
<evidence type="ECO:0000313" key="3">
    <source>
        <dbReference type="Proteomes" id="UP000030693"/>
    </source>
</evidence>
<dbReference type="eggNOG" id="KOG3292">
    <property type="taxonomic scope" value="Eukaryota"/>
</dbReference>
<evidence type="ECO:0000313" key="2">
    <source>
        <dbReference type="EMBL" id="KCV70018.1"/>
    </source>
</evidence>
<gene>
    <name evidence="2" type="ORF">H696_03485</name>
</gene>
<keyword evidence="1" id="KW-0812">Transmembrane</keyword>
<feature type="transmembrane region" description="Helical" evidence="1">
    <location>
        <begin position="155"/>
        <end position="176"/>
    </location>
</feature>
<dbReference type="Pfam" id="PF06127">
    <property type="entry name" value="Mpo1-like"/>
    <property type="match status" value="1"/>
</dbReference>
<dbReference type="OrthoDB" id="2124888at2759"/>
<dbReference type="PANTHER" id="PTHR28026">
    <property type="entry name" value="DUF962 DOMAIN PROTEIN (AFU_ORTHOLOGUE AFUA_8G05310)"/>
    <property type="match status" value="1"/>
</dbReference>
<dbReference type="InterPro" id="IPR009305">
    <property type="entry name" value="Mpo1-like"/>
</dbReference>